<evidence type="ECO:0000313" key="3">
    <source>
        <dbReference type="Proteomes" id="UP000566819"/>
    </source>
</evidence>
<dbReference type="Pfam" id="PF14479">
    <property type="entry name" value="HeLo"/>
    <property type="match status" value="1"/>
</dbReference>
<dbReference type="EMBL" id="JAAMPI010001413">
    <property type="protein sequence ID" value="KAF4625317.1"/>
    <property type="molecule type" value="Genomic_DNA"/>
</dbReference>
<organism evidence="2 3">
    <name type="scientific">Cudoniella acicularis</name>
    <dbReference type="NCBI Taxonomy" id="354080"/>
    <lineage>
        <taxon>Eukaryota</taxon>
        <taxon>Fungi</taxon>
        <taxon>Dikarya</taxon>
        <taxon>Ascomycota</taxon>
        <taxon>Pezizomycotina</taxon>
        <taxon>Leotiomycetes</taxon>
        <taxon>Helotiales</taxon>
        <taxon>Tricladiaceae</taxon>
        <taxon>Cudoniella</taxon>
    </lineage>
</organism>
<dbReference type="AlphaFoldDB" id="A0A8H4VWZ3"/>
<evidence type="ECO:0000313" key="2">
    <source>
        <dbReference type="EMBL" id="KAF4625317.1"/>
    </source>
</evidence>
<name>A0A8H4VWZ3_9HELO</name>
<dbReference type="Gene3D" id="1.20.120.1020">
    <property type="entry name" value="Prion-inhibition and propagation, HeLo domain"/>
    <property type="match status" value="1"/>
</dbReference>
<evidence type="ECO:0000259" key="1">
    <source>
        <dbReference type="Pfam" id="PF14479"/>
    </source>
</evidence>
<dbReference type="InterPro" id="IPR029498">
    <property type="entry name" value="HeLo_dom"/>
</dbReference>
<feature type="domain" description="Prion-inhibition and propagation HeLo" evidence="1">
    <location>
        <begin position="4"/>
        <end position="126"/>
    </location>
</feature>
<reference evidence="2 3" key="1">
    <citation type="submission" date="2020-03" db="EMBL/GenBank/DDBJ databases">
        <title>Draft Genome Sequence of Cudoniella acicularis.</title>
        <authorList>
            <person name="Buettner E."/>
            <person name="Kellner H."/>
        </authorList>
    </citation>
    <scope>NUCLEOTIDE SEQUENCE [LARGE SCALE GENOMIC DNA]</scope>
    <source>
        <strain evidence="2 3">DSM 108380</strain>
    </source>
</reference>
<accession>A0A8H4VWZ3</accession>
<dbReference type="InterPro" id="IPR038305">
    <property type="entry name" value="HeLo_sf"/>
</dbReference>
<comment type="caution">
    <text evidence="2">The sequence shown here is derived from an EMBL/GenBank/DDBJ whole genome shotgun (WGS) entry which is preliminary data.</text>
</comment>
<sequence>MADLALSVVGLLGLVGTRLEVLNFDFTVKGRKKISVLSVLLDFQGFFLGRWAENVGIIPTPLHTHGGRHIPEGLYRLVEKNLERLMILFDESQNLVERYKEKSGLEPLVRLEARSTSVLRILERLHEDVAIRRPKSFR</sequence>
<proteinExistence type="predicted"/>
<gene>
    <name evidence="2" type="ORF">G7Y89_g12850</name>
</gene>
<dbReference type="Proteomes" id="UP000566819">
    <property type="component" value="Unassembled WGS sequence"/>
</dbReference>
<protein>
    <recommendedName>
        <fullName evidence="1">Prion-inhibition and propagation HeLo domain-containing protein</fullName>
    </recommendedName>
</protein>
<keyword evidence="3" id="KW-1185">Reference proteome</keyword>